<organism evidence="1 2">
    <name type="scientific">Dendrothele bispora (strain CBS 962.96)</name>
    <dbReference type="NCBI Taxonomy" id="1314807"/>
    <lineage>
        <taxon>Eukaryota</taxon>
        <taxon>Fungi</taxon>
        <taxon>Dikarya</taxon>
        <taxon>Basidiomycota</taxon>
        <taxon>Agaricomycotina</taxon>
        <taxon>Agaricomycetes</taxon>
        <taxon>Agaricomycetidae</taxon>
        <taxon>Agaricales</taxon>
        <taxon>Agaricales incertae sedis</taxon>
        <taxon>Dendrothele</taxon>
    </lineage>
</organism>
<name>A0A4S8L0Q1_DENBC</name>
<dbReference type="Proteomes" id="UP000297245">
    <property type="component" value="Unassembled WGS sequence"/>
</dbReference>
<dbReference type="EMBL" id="ML179766">
    <property type="protein sequence ID" value="THU81969.1"/>
    <property type="molecule type" value="Genomic_DNA"/>
</dbReference>
<evidence type="ECO:0000313" key="2">
    <source>
        <dbReference type="Proteomes" id="UP000297245"/>
    </source>
</evidence>
<evidence type="ECO:0000313" key="1">
    <source>
        <dbReference type="EMBL" id="THU81969.1"/>
    </source>
</evidence>
<accession>A0A4S8L0Q1</accession>
<reference evidence="1 2" key="1">
    <citation type="journal article" date="2019" name="Nat. Ecol. Evol.">
        <title>Megaphylogeny resolves global patterns of mushroom evolution.</title>
        <authorList>
            <person name="Varga T."/>
            <person name="Krizsan K."/>
            <person name="Foldi C."/>
            <person name="Dima B."/>
            <person name="Sanchez-Garcia M."/>
            <person name="Sanchez-Ramirez S."/>
            <person name="Szollosi G.J."/>
            <person name="Szarkandi J.G."/>
            <person name="Papp V."/>
            <person name="Albert L."/>
            <person name="Andreopoulos W."/>
            <person name="Angelini C."/>
            <person name="Antonin V."/>
            <person name="Barry K.W."/>
            <person name="Bougher N.L."/>
            <person name="Buchanan P."/>
            <person name="Buyck B."/>
            <person name="Bense V."/>
            <person name="Catcheside P."/>
            <person name="Chovatia M."/>
            <person name="Cooper J."/>
            <person name="Damon W."/>
            <person name="Desjardin D."/>
            <person name="Finy P."/>
            <person name="Geml J."/>
            <person name="Haridas S."/>
            <person name="Hughes K."/>
            <person name="Justo A."/>
            <person name="Karasinski D."/>
            <person name="Kautmanova I."/>
            <person name="Kiss B."/>
            <person name="Kocsube S."/>
            <person name="Kotiranta H."/>
            <person name="LaButti K.M."/>
            <person name="Lechner B.E."/>
            <person name="Liimatainen K."/>
            <person name="Lipzen A."/>
            <person name="Lukacs Z."/>
            <person name="Mihaltcheva S."/>
            <person name="Morgado L.N."/>
            <person name="Niskanen T."/>
            <person name="Noordeloos M.E."/>
            <person name="Ohm R.A."/>
            <person name="Ortiz-Santana B."/>
            <person name="Ovrebo C."/>
            <person name="Racz N."/>
            <person name="Riley R."/>
            <person name="Savchenko A."/>
            <person name="Shiryaev A."/>
            <person name="Soop K."/>
            <person name="Spirin V."/>
            <person name="Szebenyi C."/>
            <person name="Tomsovsky M."/>
            <person name="Tulloss R.E."/>
            <person name="Uehling J."/>
            <person name="Grigoriev I.V."/>
            <person name="Vagvolgyi C."/>
            <person name="Papp T."/>
            <person name="Martin F.M."/>
            <person name="Miettinen O."/>
            <person name="Hibbett D.S."/>
            <person name="Nagy L.G."/>
        </authorList>
    </citation>
    <scope>NUCLEOTIDE SEQUENCE [LARGE SCALE GENOMIC DNA]</scope>
    <source>
        <strain evidence="1 2">CBS 962.96</strain>
    </source>
</reference>
<gene>
    <name evidence="1" type="ORF">K435DRAFT_872782</name>
</gene>
<dbReference type="OrthoDB" id="2824656at2759"/>
<dbReference type="AlphaFoldDB" id="A0A4S8L0Q1"/>
<keyword evidence="2" id="KW-1185">Reference proteome</keyword>
<protein>
    <recommendedName>
        <fullName evidence="3">ABM domain-containing protein</fullName>
    </recommendedName>
</protein>
<evidence type="ECO:0008006" key="3">
    <source>
        <dbReference type="Google" id="ProtNLM"/>
    </source>
</evidence>
<proteinExistence type="predicted"/>
<sequence>MNPITLELLKFTVSKGFDLTASPAFASLRQTVAKYGVKEQHYGLNDDDHDQLLWVIQWPEKKDSAEVKPDLDNAEFRQKVNALDVNSKPESYRIPFRFAEEVKSALNAPLSEFAFVVVQESTKIDSIIISLHRAFSDCYYAKGFAGGSWGIASNNDRVCLYVIGWESRAHHTEFTKGPISAVEIDNLTPHFAPGSVGLFSKLTKEPSS</sequence>